<reference evidence="2 3" key="1">
    <citation type="submission" date="2017-05" db="EMBL/GenBank/DDBJ databases">
        <title>The draft genome of the hyperthermophilic archaeon 'Pyrodictium delaneyi strain Hulk', an iron and nitrate reducer, reveals the capacity for sulfate reduction.</title>
        <authorList>
            <person name="Demey L.M."/>
            <person name="Miller C."/>
            <person name="Manzella M."/>
            <person name="Reguera G."/>
            <person name="Kashefi K."/>
        </authorList>
    </citation>
    <scope>NUCLEOTIDE SEQUENCE [LARGE SCALE GENOMIC DNA]</scope>
    <source>
        <strain evidence="2 3">Hulk</strain>
    </source>
</reference>
<keyword evidence="1" id="KW-0812">Transmembrane</keyword>
<feature type="transmembrane region" description="Helical" evidence="1">
    <location>
        <begin position="114"/>
        <end position="135"/>
    </location>
</feature>
<organism evidence="2 3">
    <name type="scientific">Pyrodictium delaneyi</name>
    <dbReference type="NCBI Taxonomy" id="1273541"/>
    <lineage>
        <taxon>Archaea</taxon>
        <taxon>Thermoproteota</taxon>
        <taxon>Thermoprotei</taxon>
        <taxon>Desulfurococcales</taxon>
        <taxon>Pyrodictiaceae</taxon>
        <taxon>Pyrodictium</taxon>
    </lineage>
</organism>
<keyword evidence="1" id="KW-1133">Transmembrane helix</keyword>
<evidence type="ECO:0000313" key="3">
    <source>
        <dbReference type="Proteomes" id="UP000196694"/>
    </source>
</evidence>
<dbReference type="AlphaFoldDB" id="A0A211YLJ4"/>
<dbReference type="InterPro" id="IPR007404">
    <property type="entry name" value="YdjM-like"/>
</dbReference>
<comment type="caution">
    <text evidence="2">The sequence shown here is derived from an EMBL/GenBank/DDBJ whole genome shotgun (WGS) entry which is preliminary data.</text>
</comment>
<protein>
    <recommendedName>
        <fullName evidence="4">Membrane-bound metal-dependent hydrolase</fullName>
    </recommendedName>
</protein>
<keyword evidence="3" id="KW-1185">Reference proteome</keyword>
<evidence type="ECO:0000313" key="2">
    <source>
        <dbReference type="EMBL" id="OWJ53918.1"/>
    </source>
</evidence>
<evidence type="ECO:0008006" key="4">
    <source>
        <dbReference type="Google" id="ProtNLM"/>
    </source>
</evidence>
<sequence length="141" mass="15446">MLWGLRANVSSLLVVVPIAVTATLIPDMDLRKAHRLLLHNISAAAMFTILVYLAASKNLPNWLAELAALGFLLGYVSHLLLDMFTIRGVALLYPLSRRFYRLARLRSNDPRANTVLKMASALLTAYSVAAMSGIIRVGSLP</sequence>
<dbReference type="EMBL" id="NCQP01000007">
    <property type="protein sequence ID" value="OWJ53918.1"/>
    <property type="molecule type" value="Genomic_DNA"/>
</dbReference>
<keyword evidence="1" id="KW-0472">Membrane</keyword>
<feature type="transmembrane region" description="Helical" evidence="1">
    <location>
        <begin position="67"/>
        <end position="93"/>
    </location>
</feature>
<feature type="transmembrane region" description="Helical" evidence="1">
    <location>
        <begin position="37"/>
        <end position="55"/>
    </location>
</feature>
<proteinExistence type="predicted"/>
<dbReference type="Proteomes" id="UP000196694">
    <property type="component" value="Unassembled WGS sequence"/>
</dbReference>
<feature type="transmembrane region" description="Helical" evidence="1">
    <location>
        <begin position="6"/>
        <end position="25"/>
    </location>
</feature>
<dbReference type="Pfam" id="PF04307">
    <property type="entry name" value="YdjM"/>
    <property type="match status" value="1"/>
</dbReference>
<accession>A0A211YLJ4</accession>
<gene>
    <name evidence="2" type="ORF">Pdsh_08495</name>
</gene>
<name>A0A211YLJ4_9CREN</name>
<evidence type="ECO:0000256" key="1">
    <source>
        <dbReference type="SAM" id="Phobius"/>
    </source>
</evidence>